<dbReference type="InterPro" id="IPR028357">
    <property type="entry name" value="UDPglc_DH_bac"/>
</dbReference>
<name>A0AAX4L153_9CREN</name>
<evidence type="ECO:0000256" key="6">
    <source>
        <dbReference type="ARBA" id="ARBA00047473"/>
    </source>
</evidence>
<dbReference type="RefSeq" id="WP_338602455.1">
    <property type="nucleotide sequence ID" value="NZ_CP146016.1"/>
</dbReference>
<feature type="binding site" evidence="9">
    <location>
        <begin position="237"/>
        <end position="241"/>
    </location>
    <ligand>
        <name>substrate</name>
    </ligand>
</feature>
<feature type="domain" description="UDP-glucose/GDP-mannose dehydrogenase C-terminal" evidence="11">
    <location>
        <begin position="301"/>
        <end position="390"/>
    </location>
</feature>
<dbReference type="Proteomes" id="UP001432202">
    <property type="component" value="Chromosome"/>
</dbReference>
<feature type="binding site" evidence="10">
    <location>
        <position position="142"/>
    </location>
    <ligand>
        <name>NAD(+)</name>
        <dbReference type="ChEBI" id="CHEBI:57540"/>
    </ligand>
</feature>
<dbReference type="SMART" id="SM00984">
    <property type="entry name" value="UDPG_MGDP_dh_C"/>
    <property type="match status" value="1"/>
</dbReference>
<feature type="binding site" evidence="9">
    <location>
        <position position="308"/>
    </location>
    <ligand>
        <name>substrate</name>
    </ligand>
</feature>
<evidence type="ECO:0000256" key="8">
    <source>
        <dbReference type="PIRSR" id="PIRSR500134-1"/>
    </source>
</evidence>
<sequence>MKIGIVGLGYVGLVTASVLADRGHYIVGVDIDEMKINELNSGRIPFYEPGLQELVDKNKDKLIFTKDYGELLDSQFVFITVSTPTVNGKIYLDNVFSAATSLSKINKDSVIVIKSTVIPGTSRKIKKMLNREVLVNPEFLKEGSAIMDTIKPDRIIIGGDSEETIKFLEDLWSFTNSPIIRTSMEEAEMIKYAANSFLAVKISFINEIANLCEKIPNCDVNVIAKAIGMDKRISPYFLNAGLGFGGSCFPKDTAAITSFARDLGERLKIVEAAIEVNNERPFRAVKMMEELIGELKGKTICVLGLAFKPNTDDTRESVGLKIIRLLQEKGANILAYDPKAKVKDIKISSLDECIQYSQGIIISTEWDEFRGIEEKLRDKYVVDGRRVLNYKLLDRNKFRAIGLGE</sequence>
<dbReference type="GO" id="GO:0003979">
    <property type="term" value="F:UDP-glucose 6-dehydrogenase activity"/>
    <property type="evidence" value="ECO:0007669"/>
    <property type="project" value="UniProtKB-EC"/>
</dbReference>
<feature type="active site" description="Nucleophile" evidence="8">
    <location>
        <position position="248"/>
    </location>
</feature>
<feature type="binding site" evidence="10">
    <location>
        <position position="251"/>
    </location>
    <ligand>
        <name>NAD(+)</name>
        <dbReference type="ChEBI" id="CHEBI:57540"/>
    </ligand>
</feature>
<dbReference type="EC" id="1.1.1.22" evidence="3 7"/>
<dbReference type="PANTHER" id="PTHR43750:SF3">
    <property type="entry name" value="UDP-GLUCOSE 6-DEHYDROGENASE TUAD"/>
    <property type="match status" value="1"/>
</dbReference>
<feature type="binding site" evidence="10">
    <location>
        <position position="35"/>
    </location>
    <ligand>
        <name>NAD(+)</name>
        <dbReference type="ChEBI" id="CHEBI:57540"/>
    </ligand>
</feature>
<dbReference type="GeneID" id="89335552"/>
<keyword evidence="13" id="KW-1185">Reference proteome</keyword>
<dbReference type="InterPro" id="IPR036220">
    <property type="entry name" value="UDP-Glc/GDP-Man_DH_C_sf"/>
</dbReference>
<dbReference type="PANTHER" id="PTHR43750">
    <property type="entry name" value="UDP-GLUCOSE 6-DEHYDROGENASE TUAD"/>
    <property type="match status" value="1"/>
</dbReference>
<feature type="binding site" evidence="10">
    <location>
        <position position="315"/>
    </location>
    <ligand>
        <name>NAD(+)</name>
        <dbReference type="ChEBI" id="CHEBI:57540"/>
    </ligand>
</feature>
<dbReference type="InterPro" id="IPR014027">
    <property type="entry name" value="UDP-Glc/GDP-Man_DH_C"/>
</dbReference>
<comment type="catalytic activity">
    <reaction evidence="6 7">
        <text>UDP-alpha-D-glucose + 2 NAD(+) + H2O = UDP-alpha-D-glucuronate + 2 NADH + 3 H(+)</text>
        <dbReference type="Rhea" id="RHEA:23596"/>
        <dbReference type="ChEBI" id="CHEBI:15377"/>
        <dbReference type="ChEBI" id="CHEBI:15378"/>
        <dbReference type="ChEBI" id="CHEBI:57540"/>
        <dbReference type="ChEBI" id="CHEBI:57945"/>
        <dbReference type="ChEBI" id="CHEBI:58052"/>
        <dbReference type="ChEBI" id="CHEBI:58885"/>
        <dbReference type="EC" id="1.1.1.22"/>
    </reaction>
</comment>
<dbReference type="AlphaFoldDB" id="A0AAX4L153"/>
<organism evidence="12 13">
    <name type="scientific">Sulfolobus tengchongensis</name>
    <dbReference type="NCBI Taxonomy" id="207809"/>
    <lineage>
        <taxon>Archaea</taxon>
        <taxon>Thermoproteota</taxon>
        <taxon>Thermoprotei</taxon>
        <taxon>Sulfolobales</taxon>
        <taxon>Sulfolobaceae</taxon>
        <taxon>Sulfolobus</taxon>
    </lineage>
</organism>
<dbReference type="PIRSF" id="PIRSF000124">
    <property type="entry name" value="UDPglc_GDPman_dh"/>
    <property type="match status" value="1"/>
</dbReference>
<dbReference type="GO" id="GO:0051287">
    <property type="term" value="F:NAD binding"/>
    <property type="evidence" value="ECO:0007669"/>
    <property type="project" value="InterPro"/>
</dbReference>
<evidence type="ECO:0000313" key="13">
    <source>
        <dbReference type="Proteomes" id="UP001432202"/>
    </source>
</evidence>
<comment type="pathway">
    <text evidence="1">Nucleotide-sugar biosynthesis; UDP-alpha-D-glucuronate biosynthesis; UDP-alpha-D-glucuronate from UDP-alpha-D-glucose: step 1/1.</text>
</comment>
<protein>
    <recommendedName>
        <fullName evidence="3 7">UDP-glucose 6-dehydrogenase</fullName>
        <ecNumber evidence="3 7">1.1.1.22</ecNumber>
    </recommendedName>
</protein>
<evidence type="ECO:0000256" key="9">
    <source>
        <dbReference type="PIRSR" id="PIRSR500134-2"/>
    </source>
</evidence>
<dbReference type="InterPro" id="IPR036291">
    <property type="entry name" value="NAD(P)-bd_dom_sf"/>
</dbReference>
<feature type="binding site" evidence="9">
    <location>
        <position position="191"/>
    </location>
    <ligand>
        <name>substrate</name>
    </ligand>
</feature>
<accession>A0AAX4L153</accession>
<dbReference type="SUPFAM" id="SSF51735">
    <property type="entry name" value="NAD(P)-binding Rossmann-fold domains"/>
    <property type="match status" value="1"/>
</dbReference>
<dbReference type="Pfam" id="PF00984">
    <property type="entry name" value="UDPG_MGDP_dh"/>
    <property type="match status" value="1"/>
</dbReference>
<evidence type="ECO:0000256" key="7">
    <source>
        <dbReference type="PIRNR" id="PIRNR000124"/>
    </source>
</evidence>
<dbReference type="InterPro" id="IPR017476">
    <property type="entry name" value="UDP-Glc/GDP-Man"/>
</dbReference>
<evidence type="ECO:0000313" key="12">
    <source>
        <dbReference type="EMBL" id="WWQ60923.1"/>
    </source>
</evidence>
<dbReference type="NCBIfam" id="TIGR03026">
    <property type="entry name" value="NDP-sugDHase"/>
    <property type="match status" value="1"/>
</dbReference>
<feature type="binding site" evidence="10">
    <location>
        <position position="30"/>
    </location>
    <ligand>
        <name>NAD(+)</name>
        <dbReference type="ChEBI" id="CHEBI:57540"/>
    </ligand>
</feature>
<dbReference type="PIRSF" id="PIRSF500134">
    <property type="entry name" value="UDPglc_DH_bac"/>
    <property type="match status" value="1"/>
</dbReference>
<keyword evidence="4 7" id="KW-0560">Oxidoreductase</keyword>
<evidence type="ECO:0000256" key="1">
    <source>
        <dbReference type="ARBA" id="ARBA00004701"/>
    </source>
</evidence>
<evidence type="ECO:0000256" key="3">
    <source>
        <dbReference type="ARBA" id="ARBA00012954"/>
    </source>
</evidence>
<dbReference type="InterPro" id="IPR014026">
    <property type="entry name" value="UDP-Glc/GDP-Man_DH_dimer"/>
</dbReference>
<feature type="binding site" evidence="10">
    <location>
        <position position="83"/>
    </location>
    <ligand>
        <name>NAD(+)</name>
        <dbReference type="ChEBI" id="CHEBI:57540"/>
    </ligand>
</feature>
<dbReference type="EMBL" id="CP146016">
    <property type="protein sequence ID" value="WWQ60923.1"/>
    <property type="molecule type" value="Genomic_DNA"/>
</dbReference>
<feature type="binding site" evidence="9">
    <location>
        <position position="245"/>
    </location>
    <ligand>
        <name>substrate</name>
    </ligand>
</feature>
<dbReference type="GO" id="GO:0000271">
    <property type="term" value="P:polysaccharide biosynthetic process"/>
    <property type="evidence" value="ECO:0007669"/>
    <property type="project" value="InterPro"/>
</dbReference>
<dbReference type="Pfam" id="PF03721">
    <property type="entry name" value="UDPG_MGDP_dh_N"/>
    <property type="match status" value="1"/>
</dbReference>
<dbReference type="Pfam" id="PF03720">
    <property type="entry name" value="UDPG_MGDP_dh_C"/>
    <property type="match status" value="1"/>
</dbReference>
<dbReference type="Gene3D" id="1.20.5.100">
    <property type="entry name" value="Cytochrome c1, transmembrane anchor, C-terminal"/>
    <property type="match status" value="1"/>
</dbReference>
<evidence type="ECO:0000259" key="11">
    <source>
        <dbReference type="SMART" id="SM00984"/>
    </source>
</evidence>
<dbReference type="InterPro" id="IPR001732">
    <property type="entry name" value="UDP-Glc/GDP-Man_DH_N"/>
</dbReference>
<proteinExistence type="inferred from homology"/>
<reference evidence="12 13" key="1">
    <citation type="submission" date="2024-02" db="EMBL/GenBank/DDBJ databases">
        <title>STSV induces naive adaptation in Sulfolobus.</title>
        <authorList>
            <person name="Xiang X."/>
            <person name="Song M."/>
        </authorList>
    </citation>
    <scope>NUCLEOTIDE SEQUENCE [LARGE SCALE GENOMIC DNA]</scope>
    <source>
        <strain evidence="12 13">RT2</strain>
    </source>
</reference>
<feature type="binding site" evidence="10">
    <location>
        <position position="116"/>
    </location>
    <ligand>
        <name>NAD(+)</name>
        <dbReference type="ChEBI" id="CHEBI:57540"/>
    </ligand>
</feature>
<dbReference type="SUPFAM" id="SSF52413">
    <property type="entry name" value="UDP-glucose/GDP-mannose dehydrogenase C-terminal domain"/>
    <property type="match status" value="1"/>
</dbReference>
<comment type="similarity">
    <text evidence="2 7">Belongs to the UDP-glucose/GDP-mannose dehydrogenase family.</text>
</comment>
<dbReference type="InterPro" id="IPR008927">
    <property type="entry name" value="6-PGluconate_DH-like_C_sf"/>
</dbReference>
<dbReference type="Gene3D" id="3.40.50.720">
    <property type="entry name" value="NAD(P)-binding Rossmann-like Domain"/>
    <property type="match status" value="2"/>
</dbReference>
<evidence type="ECO:0000256" key="5">
    <source>
        <dbReference type="ARBA" id="ARBA00023027"/>
    </source>
</evidence>
<evidence type="ECO:0000256" key="4">
    <source>
        <dbReference type="ARBA" id="ARBA00023002"/>
    </source>
</evidence>
<evidence type="ECO:0000256" key="10">
    <source>
        <dbReference type="PIRSR" id="PIRSR500134-3"/>
    </source>
</evidence>
<feature type="binding site" evidence="9">
    <location>
        <begin position="139"/>
        <end position="142"/>
    </location>
    <ligand>
        <name>substrate</name>
    </ligand>
</feature>
<evidence type="ECO:0000256" key="2">
    <source>
        <dbReference type="ARBA" id="ARBA00006601"/>
    </source>
</evidence>
<gene>
    <name evidence="12" type="ORF">V6M85_02245</name>
</gene>
<dbReference type="SUPFAM" id="SSF48179">
    <property type="entry name" value="6-phosphogluconate dehydrogenase C-terminal domain-like"/>
    <property type="match status" value="1"/>
</dbReference>
<keyword evidence="5 7" id="KW-0520">NAD</keyword>